<name>A0A9P0P874_ACAOB</name>
<sequence>MDNAVRRSWVIVFQSKVLIIFSVEKFRSASDVDIGVVTIISNSFFVSLSVSSKLFCIKNFKRDRVPCKSRQSFPGSFQLVIRKLTTGTW</sequence>
<dbReference type="OrthoDB" id="2021145at2759"/>
<dbReference type="AlphaFoldDB" id="A0A9P0P874"/>
<gene>
    <name evidence="1" type="ORF">ACAOBT_LOCUS11374</name>
</gene>
<proteinExistence type="predicted"/>
<comment type="caution">
    <text evidence="1">The sequence shown here is derived from an EMBL/GenBank/DDBJ whole genome shotgun (WGS) entry which is preliminary data.</text>
</comment>
<reference evidence="1" key="1">
    <citation type="submission" date="2022-03" db="EMBL/GenBank/DDBJ databases">
        <authorList>
            <person name="Sayadi A."/>
        </authorList>
    </citation>
    <scope>NUCLEOTIDE SEQUENCE</scope>
</reference>
<accession>A0A9P0P874</accession>
<dbReference type="Proteomes" id="UP001152888">
    <property type="component" value="Unassembled WGS sequence"/>
</dbReference>
<protein>
    <submittedName>
        <fullName evidence="1">Uncharacterized protein</fullName>
    </submittedName>
</protein>
<evidence type="ECO:0000313" key="2">
    <source>
        <dbReference type="Proteomes" id="UP001152888"/>
    </source>
</evidence>
<keyword evidence="2" id="KW-1185">Reference proteome</keyword>
<dbReference type="EMBL" id="CAKOFQ010006830">
    <property type="protein sequence ID" value="CAH1974957.1"/>
    <property type="molecule type" value="Genomic_DNA"/>
</dbReference>
<evidence type="ECO:0000313" key="1">
    <source>
        <dbReference type="EMBL" id="CAH1974957.1"/>
    </source>
</evidence>
<organism evidence="1 2">
    <name type="scientific">Acanthoscelides obtectus</name>
    <name type="common">Bean weevil</name>
    <name type="synonym">Bruchus obtectus</name>
    <dbReference type="NCBI Taxonomy" id="200917"/>
    <lineage>
        <taxon>Eukaryota</taxon>
        <taxon>Metazoa</taxon>
        <taxon>Ecdysozoa</taxon>
        <taxon>Arthropoda</taxon>
        <taxon>Hexapoda</taxon>
        <taxon>Insecta</taxon>
        <taxon>Pterygota</taxon>
        <taxon>Neoptera</taxon>
        <taxon>Endopterygota</taxon>
        <taxon>Coleoptera</taxon>
        <taxon>Polyphaga</taxon>
        <taxon>Cucujiformia</taxon>
        <taxon>Chrysomeloidea</taxon>
        <taxon>Chrysomelidae</taxon>
        <taxon>Bruchinae</taxon>
        <taxon>Bruchini</taxon>
        <taxon>Acanthoscelides</taxon>
    </lineage>
</organism>